<feature type="domain" description="DUF317" evidence="1">
    <location>
        <begin position="75"/>
        <end position="133"/>
    </location>
</feature>
<dbReference type="Proteomes" id="UP001499987">
    <property type="component" value="Unassembled WGS sequence"/>
</dbReference>
<evidence type="ECO:0000259" key="1">
    <source>
        <dbReference type="Pfam" id="PF03771"/>
    </source>
</evidence>
<feature type="domain" description="DUF317" evidence="1">
    <location>
        <begin position="182"/>
        <end position="252"/>
    </location>
</feature>
<dbReference type="InterPro" id="IPR005523">
    <property type="entry name" value="DUF317_SPDY"/>
</dbReference>
<comment type="caution">
    <text evidence="2">The sequence shown here is derived from an EMBL/GenBank/DDBJ whole genome shotgun (WGS) entry which is preliminary data.</text>
</comment>
<sequence length="270" mass="29275">MTETSGTAPEPGADLPATDSQAADILPAARPAWERLVTPGYLAGPGTVADDAFNPLTGQAGWQAWSDDLANCHLTSPCGRAYLGFLPEANPEPVGLWKAWARPDHHSPRTWMAAFDDYVPYEYIGAFTTAWAAAYRPDSPRIAGPRAPFGSDSDRILAIARAAGWDLDHATRRTGRVLTRLTAPDGRAAIELRTPVNSRPEDEILNDRAARWTVWAAPAPYRRPLWEAVFSTATPADLIAAFVTALVDPAPLVREEHQIPSAARPHITLT</sequence>
<organism evidence="2 3">
    <name type="scientific">Kitasatospora arboriphila</name>
    <dbReference type="NCBI Taxonomy" id="258052"/>
    <lineage>
        <taxon>Bacteria</taxon>
        <taxon>Bacillati</taxon>
        <taxon>Actinomycetota</taxon>
        <taxon>Actinomycetes</taxon>
        <taxon>Kitasatosporales</taxon>
        <taxon>Streptomycetaceae</taxon>
        <taxon>Kitasatospora</taxon>
    </lineage>
</organism>
<dbReference type="EMBL" id="BAAALD010000021">
    <property type="protein sequence ID" value="GAA1082681.1"/>
    <property type="molecule type" value="Genomic_DNA"/>
</dbReference>
<accession>A0ABN1TGD3</accession>
<evidence type="ECO:0000313" key="3">
    <source>
        <dbReference type="Proteomes" id="UP001499987"/>
    </source>
</evidence>
<dbReference type="RefSeq" id="WP_344623822.1">
    <property type="nucleotide sequence ID" value="NZ_BAAALD010000021.1"/>
</dbReference>
<reference evidence="2 3" key="1">
    <citation type="journal article" date="2019" name="Int. J. Syst. Evol. Microbiol.">
        <title>The Global Catalogue of Microorganisms (GCM) 10K type strain sequencing project: providing services to taxonomists for standard genome sequencing and annotation.</title>
        <authorList>
            <consortium name="The Broad Institute Genomics Platform"/>
            <consortium name="The Broad Institute Genome Sequencing Center for Infectious Disease"/>
            <person name="Wu L."/>
            <person name="Ma J."/>
        </authorList>
    </citation>
    <scope>NUCLEOTIDE SEQUENCE [LARGE SCALE GENOMIC DNA]</scope>
    <source>
        <strain evidence="2 3">JCM 13002</strain>
    </source>
</reference>
<proteinExistence type="predicted"/>
<evidence type="ECO:0000313" key="2">
    <source>
        <dbReference type="EMBL" id="GAA1082681.1"/>
    </source>
</evidence>
<dbReference type="Pfam" id="PF03771">
    <property type="entry name" value="SPDY"/>
    <property type="match status" value="2"/>
</dbReference>
<name>A0ABN1TGD3_9ACTN</name>
<gene>
    <name evidence="2" type="ORF">GCM10009663_27050</name>
</gene>
<protein>
    <recommendedName>
        <fullName evidence="1">DUF317 domain-containing protein</fullName>
    </recommendedName>
</protein>
<keyword evidence="3" id="KW-1185">Reference proteome</keyword>